<evidence type="ECO:0000256" key="2">
    <source>
        <dbReference type="ARBA" id="ARBA00023043"/>
    </source>
</evidence>
<accession>A0A9W9JCH6</accession>
<dbReference type="GeneID" id="83185133"/>
<dbReference type="InterPro" id="IPR002110">
    <property type="entry name" value="Ankyrin_rpt"/>
</dbReference>
<keyword evidence="1" id="KW-0677">Repeat</keyword>
<feature type="repeat" description="ANK" evidence="3">
    <location>
        <begin position="443"/>
        <end position="476"/>
    </location>
</feature>
<dbReference type="PANTHER" id="PTHR24198">
    <property type="entry name" value="ANKYRIN REPEAT AND PROTEIN KINASE DOMAIN-CONTAINING PROTEIN"/>
    <property type="match status" value="1"/>
</dbReference>
<evidence type="ECO:0000313" key="5">
    <source>
        <dbReference type="Proteomes" id="UP001150904"/>
    </source>
</evidence>
<gene>
    <name evidence="4" type="ORF">N7498_010776</name>
</gene>
<organism evidence="4 5">
    <name type="scientific">Penicillium cinerascens</name>
    <dbReference type="NCBI Taxonomy" id="70096"/>
    <lineage>
        <taxon>Eukaryota</taxon>
        <taxon>Fungi</taxon>
        <taxon>Dikarya</taxon>
        <taxon>Ascomycota</taxon>
        <taxon>Pezizomycotina</taxon>
        <taxon>Eurotiomycetes</taxon>
        <taxon>Eurotiomycetidae</taxon>
        <taxon>Eurotiales</taxon>
        <taxon>Aspergillaceae</taxon>
        <taxon>Penicillium</taxon>
    </lineage>
</organism>
<evidence type="ECO:0000313" key="4">
    <source>
        <dbReference type="EMBL" id="KAJ5191791.1"/>
    </source>
</evidence>
<dbReference type="RefSeq" id="XP_058304731.1">
    <property type="nucleotide sequence ID" value="XM_058457832.1"/>
</dbReference>
<name>A0A9W9JCH6_9EURO</name>
<dbReference type="SUPFAM" id="SSF48403">
    <property type="entry name" value="Ankyrin repeat"/>
    <property type="match status" value="1"/>
</dbReference>
<dbReference type="SMART" id="SM00248">
    <property type="entry name" value="ANK"/>
    <property type="match status" value="8"/>
</dbReference>
<dbReference type="Gene3D" id="1.25.40.20">
    <property type="entry name" value="Ankyrin repeat-containing domain"/>
    <property type="match status" value="1"/>
</dbReference>
<dbReference type="Proteomes" id="UP001150904">
    <property type="component" value="Unassembled WGS sequence"/>
</dbReference>
<evidence type="ECO:0000256" key="1">
    <source>
        <dbReference type="ARBA" id="ARBA00022737"/>
    </source>
</evidence>
<dbReference type="PROSITE" id="PS50088">
    <property type="entry name" value="ANK_REPEAT"/>
    <property type="match status" value="1"/>
</dbReference>
<reference evidence="4" key="1">
    <citation type="submission" date="2022-12" db="EMBL/GenBank/DDBJ databases">
        <authorList>
            <person name="Petersen C."/>
        </authorList>
    </citation>
    <scope>NUCLEOTIDE SEQUENCE</scope>
    <source>
        <strain evidence="4">IBT 15544</strain>
    </source>
</reference>
<dbReference type="AlphaFoldDB" id="A0A9W9JCH6"/>
<keyword evidence="5" id="KW-1185">Reference proteome</keyword>
<keyword evidence="2 3" id="KW-0040">ANK repeat</keyword>
<dbReference type="PANTHER" id="PTHR24198:SF165">
    <property type="entry name" value="ANKYRIN REPEAT-CONTAINING PROTEIN-RELATED"/>
    <property type="match status" value="1"/>
</dbReference>
<proteinExistence type="predicted"/>
<dbReference type="OrthoDB" id="823504at2759"/>
<dbReference type="InterPro" id="IPR036770">
    <property type="entry name" value="Ankyrin_rpt-contain_sf"/>
</dbReference>
<dbReference type="Pfam" id="PF12796">
    <property type="entry name" value="Ank_2"/>
    <property type="match status" value="2"/>
</dbReference>
<comment type="caution">
    <text evidence="4">The sequence shown here is derived from an EMBL/GenBank/DDBJ whole genome shotgun (WGS) entry which is preliminary data.</text>
</comment>
<sequence>MSYSHLDTPWVENPRESAENALHDEHGTRLYENDTEDLLFSIIHLNDLPRLKQYLSVYSPRLDIEHKVFNDPLSIVASQGRTDVLRVLVDYYKTDSTQVPLHQRKFSLLTAACGETQLETARFILDNQPALYSTHIAQLYRDEALLATARALSSLPPYRANHETPGDSDHWISNRVACGEELICLLLDGGASAQAAEIPRTHVEWATVLVSGGSAIRHDDCDNQPLQSFGTVLGLASSRVGSALVKRLIDQGANVHAKEQYYYDPSSAFWRIELPSDVTALHISSMYWNTEVIQTLLDYSGRSNIEALSCRDSNGRLPLHWAAAGPGSHECWLPDEKINNRIIVALKLLCSSSDINARDNRGETPLHHAVKGHAGCGQSIHFDSTLKFFLENGAHADLVDGNDQTVLHKLAARCLDGDPIDTSLMDSLLSHGAKMLINQQDIDGNTALHLMARNLRQTQATRFLISQGANVSLVNGKGNTAFHECLTMGTILQRQTSNGSVKATYADMRRALDEMIAILLQVGDDAMMDQTNLAGETPRQLQSKKLAQWQEMELREIARNS</sequence>
<protein>
    <submittedName>
        <fullName evidence="4">Uncharacterized protein</fullName>
    </submittedName>
</protein>
<dbReference type="PROSITE" id="PS50297">
    <property type="entry name" value="ANK_REP_REGION"/>
    <property type="match status" value="1"/>
</dbReference>
<reference evidence="4" key="2">
    <citation type="journal article" date="2023" name="IMA Fungus">
        <title>Comparative genomic study of the Penicillium genus elucidates a diverse pangenome and 15 lateral gene transfer events.</title>
        <authorList>
            <person name="Petersen C."/>
            <person name="Sorensen T."/>
            <person name="Nielsen M.R."/>
            <person name="Sondergaard T.E."/>
            <person name="Sorensen J.L."/>
            <person name="Fitzpatrick D.A."/>
            <person name="Frisvad J.C."/>
            <person name="Nielsen K.L."/>
        </authorList>
    </citation>
    <scope>NUCLEOTIDE SEQUENCE</scope>
    <source>
        <strain evidence="4">IBT 15544</strain>
    </source>
</reference>
<evidence type="ECO:0000256" key="3">
    <source>
        <dbReference type="PROSITE-ProRule" id="PRU00023"/>
    </source>
</evidence>
<dbReference type="EMBL" id="JAPQKR010000016">
    <property type="protein sequence ID" value="KAJ5191791.1"/>
    <property type="molecule type" value="Genomic_DNA"/>
</dbReference>